<evidence type="ECO:0000313" key="2">
    <source>
        <dbReference type="Proteomes" id="UP000324222"/>
    </source>
</evidence>
<keyword evidence="2" id="KW-1185">Reference proteome</keyword>
<sequence length="81" mass="9276">MHTVYPTTRPSHLLIPHHATACLIEIKVLLRNVNLKASEHDGYMSFLKYVFGTYKHAVFRKVMPDSTPQYTITTAESVDKD</sequence>
<evidence type="ECO:0000313" key="1">
    <source>
        <dbReference type="EMBL" id="MPC37677.1"/>
    </source>
</evidence>
<gene>
    <name evidence="1" type="ORF">E2C01_031168</name>
</gene>
<organism evidence="1 2">
    <name type="scientific">Portunus trituberculatus</name>
    <name type="common">Swimming crab</name>
    <name type="synonym">Neptunus trituberculatus</name>
    <dbReference type="NCBI Taxonomy" id="210409"/>
    <lineage>
        <taxon>Eukaryota</taxon>
        <taxon>Metazoa</taxon>
        <taxon>Ecdysozoa</taxon>
        <taxon>Arthropoda</taxon>
        <taxon>Crustacea</taxon>
        <taxon>Multicrustacea</taxon>
        <taxon>Malacostraca</taxon>
        <taxon>Eumalacostraca</taxon>
        <taxon>Eucarida</taxon>
        <taxon>Decapoda</taxon>
        <taxon>Pleocyemata</taxon>
        <taxon>Brachyura</taxon>
        <taxon>Eubrachyura</taxon>
        <taxon>Portunoidea</taxon>
        <taxon>Portunidae</taxon>
        <taxon>Portuninae</taxon>
        <taxon>Portunus</taxon>
    </lineage>
</organism>
<comment type="caution">
    <text evidence="1">The sequence shown here is derived from an EMBL/GenBank/DDBJ whole genome shotgun (WGS) entry which is preliminary data.</text>
</comment>
<dbReference type="AlphaFoldDB" id="A0A5B7EWY0"/>
<dbReference type="EMBL" id="VSRR010003850">
    <property type="protein sequence ID" value="MPC37677.1"/>
    <property type="molecule type" value="Genomic_DNA"/>
</dbReference>
<reference evidence="1 2" key="1">
    <citation type="submission" date="2019-05" db="EMBL/GenBank/DDBJ databases">
        <title>Another draft genome of Portunus trituberculatus and its Hox gene families provides insights of decapod evolution.</title>
        <authorList>
            <person name="Jeong J.-H."/>
            <person name="Song I."/>
            <person name="Kim S."/>
            <person name="Choi T."/>
            <person name="Kim D."/>
            <person name="Ryu S."/>
            <person name="Kim W."/>
        </authorList>
    </citation>
    <scope>NUCLEOTIDE SEQUENCE [LARGE SCALE GENOMIC DNA]</scope>
    <source>
        <tissue evidence="1">Muscle</tissue>
    </source>
</reference>
<protein>
    <submittedName>
        <fullName evidence="1">Uncharacterized protein</fullName>
    </submittedName>
</protein>
<accession>A0A5B7EWY0</accession>
<dbReference type="Proteomes" id="UP000324222">
    <property type="component" value="Unassembled WGS sequence"/>
</dbReference>
<name>A0A5B7EWY0_PORTR</name>
<proteinExistence type="predicted"/>